<gene>
    <name evidence="2" type="ORF">PR048_021269</name>
</gene>
<dbReference type="Proteomes" id="UP001159363">
    <property type="component" value="Chromosome 7"/>
</dbReference>
<evidence type="ECO:0000313" key="3">
    <source>
        <dbReference type="Proteomes" id="UP001159363"/>
    </source>
</evidence>
<organism evidence="2 3">
    <name type="scientific">Dryococelus australis</name>
    <dbReference type="NCBI Taxonomy" id="614101"/>
    <lineage>
        <taxon>Eukaryota</taxon>
        <taxon>Metazoa</taxon>
        <taxon>Ecdysozoa</taxon>
        <taxon>Arthropoda</taxon>
        <taxon>Hexapoda</taxon>
        <taxon>Insecta</taxon>
        <taxon>Pterygota</taxon>
        <taxon>Neoptera</taxon>
        <taxon>Polyneoptera</taxon>
        <taxon>Phasmatodea</taxon>
        <taxon>Verophasmatodea</taxon>
        <taxon>Anareolatae</taxon>
        <taxon>Phasmatidae</taxon>
        <taxon>Eurycanthinae</taxon>
        <taxon>Dryococelus</taxon>
    </lineage>
</organism>
<reference evidence="2 3" key="1">
    <citation type="submission" date="2023-02" db="EMBL/GenBank/DDBJ databases">
        <title>LHISI_Scaffold_Assembly.</title>
        <authorList>
            <person name="Stuart O.P."/>
            <person name="Cleave R."/>
            <person name="Magrath M.J.L."/>
            <person name="Mikheyev A.S."/>
        </authorList>
    </citation>
    <scope>NUCLEOTIDE SEQUENCE [LARGE SCALE GENOMIC DNA]</scope>
    <source>
        <strain evidence="2">Daus_M_001</strain>
        <tissue evidence="2">Leg muscle</tissue>
    </source>
</reference>
<keyword evidence="3" id="KW-1185">Reference proteome</keyword>
<feature type="region of interest" description="Disordered" evidence="1">
    <location>
        <begin position="569"/>
        <end position="588"/>
    </location>
</feature>
<feature type="region of interest" description="Disordered" evidence="1">
    <location>
        <begin position="733"/>
        <end position="762"/>
    </location>
</feature>
<evidence type="ECO:0000313" key="2">
    <source>
        <dbReference type="EMBL" id="KAJ8876822.1"/>
    </source>
</evidence>
<protein>
    <submittedName>
        <fullName evidence="2">Uncharacterized protein</fullName>
    </submittedName>
</protein>
<evidence type="ECO:0000256" key="1">
    <source>
        <dbReference type="SAM" id="MobiDB-lite"/>
    </source>
</evidence>
<feature type="compositionally biased region" description="Basic and acidic residues" evidence="1">
    <location>
        <begin position="569"/>
        <end position="583"/>
    </location>
</feature>
<feature type="region of interest" description="Disordered" evidence="1">
    <location>
        <begin position="361"/>
        <end position="412"/>
    </location>
</feature>
<feature type="compositionally biased region" description="Basic residues" evidence="1">
    <location>
        <begin position="395"/>
        <end position="404"/>
    </location>
</feature>
<dbReference type="EMBL" id="JARBHB010000008">
    <property type="protein sequence ID" value="KAJ8876822.1"/>
    <property type="molecule type" value="Genomic_DNA"/>
</dbReference>
<comment type="caution">
    <text evidence="2">The sequence shown here is derived from an EMBL/GenBank/DDBJ whole genome shotgun (WGS) entry which is preliminary data.</text>
</comment>
<name>A0ABQ9GXT7_9NEOP</name>
<proteinExistence type="predicted"/>
<sequence length="845" mass="94533">MHVQLQRWWGRGKCICIAAILNKLGPRSKEVPLLNWEGVRWEWGIGHTAPPWSGLASSRSCGSPEHYSPMTAGYVCARAQCRAVKLPAEPYQRGSPACAIPRHLPPRVTPLPPRGTKREHRVPSPLQGHGFSRDVASAPPPPISPLCGRSRYTWCAMYSRAWATISWRWSSSLRDTYKSSRLADVVWKAFPIWRRRATYNDTACFSMKRQVRTRVFLASYGAITIITEVDGCACHTEAVNANADMLALRNARARLCSHLHTRETIVCLLVAAIKWGLRTSLLKSHSRYCFLLVTGSQLNGACLRTVVQSQQQKKRPRVWSLTASEWIREILLALRIVASARRRCSVCECGGVITALTRGSRGRPLSCREDKGETWRPSSLSAQEEEAAAGDRPPQRHRLRRFPRARVQSGPAGDRTRIALVRGEQANRLATVAPSVSELRNPECLCASIFSRKNHWPYVSGNRFGIDSLLGFLIVCLWWLVCSPRTKAIRRRRPRDVRTWESCRTLPLLGGFSRDLPFPPPLASTALLHTHLASPSSSLKTGMLRVAQISSPPLFFFFSRATIEVRMEQRRNERAGETGDSRENPVSMEQRLNEKAAETGDLRENPPTNGIIRHDSHIWCLLTAVHSRCAQQEPITTVQPRETEWFPTTHKRAARDPLHTSCGVSYRAVFSWLKCNSKQRDTAQSQRQLTLQQFTTRHCEVIIDAVICTGKRHWRIIGKESAMAFVWDPSQHSPGAISENHGKPKSGWPDRQSNPDPPECESTVSLLASHQGDPGSISGRVTPGFSHVGIVPDDAVARRVFSGSPVSSAPSFRRCSVLISLTLIGSQDLDVISRPNLFTHRPCSN</sequence>
<accession>A0ABQ9GXT7</accession>